<sequence length="497" mass="54051">MNTELQRQPEQDRLPPEVTPSGESAGLAAGMAKKRAEQSVETASRTEKRMEQKQRARLEAAMQEEAKEAVISLEDIGEAHGIEREDANMLSREEAARIFQGPDVSRVAPAAQNFMQAEKDGILDGTKSAYDIEKYIFERFNIDAQDGAVSLKKRFFGLFKNPNQKAMDKLSEPEKWELTTLLAEMKQKGKYLQEKLGSNPMNISVKGPARKLAQGLGMAAAIGGAGVGGQQLQAMGTESRASATGKQVEQQLSAEGLASMQQSDKSIDYVKMPIGYEKMQGPATRIESRQTPFVMEPGSAFDSRFDDALKSGKPLKTPFGEVSVFELKGKVYAFIKQDDNRVRAAVYQDGVSIGEKTYGAGGGERKSLGDTYDIDTAYAASFGGTLTKQSFVDAGLGVSMRGAAPVAEKNPKRSFQIPGISKIAELSSDELKTTSGAFDPVQATTGLYQAMDQAGMPTGSMKPMDEYMEEQRERVKKEPPVRERAATGEQEDSEAAQ</sequence>
<proteinExistence type="predicted"/>
<comment type="caution">
    <text evidence="2">The sequence shown here is derived from an EMBL/GenBank/DDBJ whole genome shotgun (WGS) entry which is preliminary data.</text>
</comment>
<gene>
    <name evidence="2" type="ORF">COU35_03390</name>
</gene>
<reference evidence="3" key="1">
    <citation type="submission" date="2017-09" db="EMBL/GenBank/DDBJ databases">
        <title>Depth-based differentiation of microbial function through sediment-hosted aquifers and enrichment of novel symbionts in the deep terrestrial subsurface.</title>
        <authorList>
            <person name="Probst A.J."/>
            <person name="Ladd B."/>
            <person name="Jarett J.K."/>
            <person name="Geller-Mcgrath D.E."/>
            <person name="Sieber C.M.K."/>
            <person name="Emerson J.B."/>
            <person name="Anantharaman K."/>
            <person name="Thomas B.C."/>
            <person name="Malmstrom R."/>
            <person name="Stieglmeier M."/>
            <person name="Klingl A."/>
            <person name="Woyke T."/>
            <person name="Ryan C.M."/>
            <person name="Banfield J.F."/>
        </authorList>
    </citation>
    <scope>NUCLEOTIDE SEQUENCE [LARGE SCALE GENOMIC DNA]</scope>
</reference>
<organism evidence="2 3">
    <name type="scientific">Candidatus Magasanikbacteria bacterium CG10_big_fil_rev_8_21_14_0_10_47_10</name>
    <dbReference type="NCBI Taxonomy" id="1974652"/>
    <lineage>
        <taxon>Bacteria</taxon>
        <taxon>Candidatus Magasanikiibacteriota</taxon>
    </lineage>
</organism>
<dbReference type="Proteomes" id="UP000230154">
    <property type="component" value="Unassembled WGS sequence"/>
</dbReference>
<evidence type="ECO:0000256" key="1">
    <source>
        <dbReference type="SAM" id="MobiDB-lite"/>
    </source>
</evidence>
<evidence type="ECO:0000313" key="3">
    <source>
        <dbReference type="Proteomes" id="UP000230154"/>
    </source>
</evidence>
<evidence type="ECO:0000313" key="2">
    <source>
        <dbReference type="EMBL" id="PIR74311.1"/>
    </source>
</evidence>
<dbReference type="AlphaFoldDB" id="A0A2H0TQ80"/>
<feature type="region of interest" description="Disordered" evidence="1">
    <location>
        <begin position="453"/>
        <end position="497"/>
    </location>
</feature>
<protein>
    <submittedName>
        <fullName evidence="2">Uncharacterized protein</fullName>
    </submittedName>
</protein>
<feature type="region of interest" description="Disordered" evidence="1">
    <location>
        <begin position="1"/>
        <end position="61"/>
    </location>
</feature>
<name>A0A2H0TQ80_9BACT</name>
<feature type="compositionally biased region" description="Basic and acidic residues" evidence="1">
    <location>
        <begin position="463"/>
        <end position="486"/>
    </location>
</feature>
<accession>A0A2H0TQ80</accession>
<feature type="compositionally biased region" description="Basic and acidic residues" evidence="1">
    <location>
        <begin position="34"/>
        <end position="61"/>
    </location>
</feature>
<dbReference type="EMBL" id="PFCB01000023">
    <property type="protein sequence ID" value="PIR74311.1"/>
    <property type="molecule type" value="Genomic_DNA"/>
</dbReference>